<gene>
    <name evidence="1" type="ORF">F2Q70_00022571</name>
</gene>
<evidence type="ECO:0000313" key="1">
    <source>
        <dbReference type="EMBL" id="KAF2546895.1"/>
    </source>
</evidence>
<sequence>MQRLCLIANDEAIEASYLMKSLNAFSGGAVCRKRGQCSCQASEPSSFLLLPSK</sequence>
<protein>
    <submittedName>
        <fullName evidence="1">Uncharacterized protein</fullName>
    </submittedName>
</protein>
<proteinExistence type="predicted"/>
<comment type="caution">
    <text evidence="1">The sequence shown here is derived from an EMBL/GenBank/DDBJ whole genome shotgun (WGS) entry which is preliminary data.</text>
</comment>
<name>A0A8S9GKW9_BRACR</name>
<organism evidence="1">
    <name type="scientific">Brassica cretica</name>
    <name type="common">Mustard</name>
    <dbReference type="NCBI Taxonomy" id="69181"/>
    <lineage>
        <taxon>Eukaryota</taxon>
        <taxon>Viridiplantae</taxon>
        <taxon>Streptophyta</taxon>
        <taxon>Embryophyta</taxon>
        <taxon>Tracheophyta</taxon>
        <taxon>Spermatophyta</taxon>
        <taxon>Magnoliopsida</taxon>
        <taxon>eudicotyledons</taxon>
        <taxon>Gunneridae</taxon>
        <taxon>Pentapetalae</taxon>
        <taxon>rosids</taxon>
        <taxon>malvids</taxon>
        <taxon>Brassicales</taxon>
        <taxon>Brassicaceae</taxon>
        <taxon>Brassiceae</taxon>
        <taxon>Brassica</taxon>
    </lineage>
</organism>
<reference evidence="1" key="1">
    <citation type="submission" date="2019-12" db="EMBL/GenBank/DDBJ databases">
        <title>Genome sequencing and annotation of Brassica cretica.</title>
        <authorList>
            <person name="Studholme D.J."/>
            <person name="Sarris P.F."/>
        </authorList>
    </citation>
    <scope>NUCLEOTIDE SEQUENCE</scope>
    <source>
        <strain evidence="1">PFS-102/07</strain>
        <tissue evidence="1">Leaf</tissue>
    </source>
</reference>
<dbReference type="EMBL" id="QGKY02001925">
    <property type="protein sequence ID" value="KAF2546895.1"/>
    <property type="molecule type" value="Genomic_DNA"/>
</dbReference>
<accession>A0A8S9GKW9</accession>
<dbReference type="AlphaFoldDB" id="A0A8S9GKW9"/>